<reference evidence="3" key="1">
    <citation type="submission" date="2025-08" db="UniProtKB">
        <authorList>
            <consortium name="RefSeq"/>
        </authorList>
    </citation>
    <scope>IDENTIFICATION</scope>
</reference>
<dbReference type="Gene3D" id="3.10.20.90">
    <property type="entry name" value="Phosphatidylinositol 3-kinase Catalytic Subunit, Chain A, domain 1"/>
    <property type="match status" value="1"/>
</dbReference>
<protein>
    <submittedName>
        <fullName evidence="3">BolA-like protein 2</fullName>
    </submittedName>
</protein>
<evidence type="ECO:0000313" key="2">
    <source>
        <dbReference type="Proteomes" id="UP001652582"/>
    </source>
</evidence>
<evidence type="ECO:0000313" key="3">
    <source>
        <dbReference type="RefSeq" id="XP_052739236.1"/>
    </source>
</evidence>
<keyword evidence="2" id="KW-1185">Reference proteome</keyword>
<organism evidence="2 3">
    <name type="scientific">Bicyclus anynana</name>
    <name type="common">Squinting bush brown butterfly</name>
    <dbReference type="NCBI Taxonomy" id="110368"/>
    <lineage>
        <taxon>Eukaryota</taxon>
        <taxon>Metazoa</taxon>
        <taxon>Ecdysozoa</taxon>
        <taxon>Arthropoda</taxon>
        <taxon>Hexapoda</taxon>
        <taxon>Insecta</taxon>
        <taxon>Pterygota</taxon>
        <taxon>Neoptera</taxon>
        <taxon>Endopterygota</taxon>
        <taxon>Lepidoptera</taxon>
        <taxon>Glossata</taxon>
        <taxon>Ditrysia</taxon>
        <taxon>Papilionoidea</taxon>
        <taxon>Nymphalidae</taxon>
        <taxon>Satyrinae</taxon>
        <taxon>Satyrini</taxon>
        <taxon>Mycalesina</taxon>
        <taxon>Bicyclus</taxon>
    </lineage>
</organism>
<dbReference type="PANTHER" id="PTHR12735">
    <property type="entry name" value="BOLA-LIKE PROTEIN-RELATED"/>
    <property type="match status" value="1"/>
</dbReference>
<dbReference type="SUPFAM" id="SSF82657">
    <property type="entry name" value="BolA-like"/>
    <property type="match status" value="1"/>
</dbReference>
<dbReference type="InterPro" id="IPR045115">
    <property type="entry name" value="BOL2"/>
</dbReference>
<proteinExistence type="inferred from homology"/>
<name>A0ABM3LJJ7_BICAN</name>
<dbReference type="PIRSF" id="PIRSF003113">
    <property type="entry name" value="BolA"/>
    <property type="match status" value="1"/>
</dbReference>
<evidence type="ECO:0000256" key="1">
    <source>
        <dbReference type="RuleBase" id="RU003860"/>
    </source>
</evidence>
<comment type="similarity">
    <text evidence="1">Belongs to the BolA/IbaG family.</text>
</comment>
<accession>A0ABM3LJJ7</accession>
<dbReference type="Proteomes" id="UP001652582">
    <property type="component" value="Chromosome 8"/>
</dbReference>
<dbReference type="InterPro" id="IPR036065">
    <property type="entry name" value="BolA-like_sf"/>
</dbReference>
<dbReference type="RefSeq" id="XP_052739236.1">
    <property type="nucleotide sequence ID" value="XM_052883276.1"/>
</dbReference>
<dbReference type="Pfam" id="PF01722">
    <property type="entry name" value="BolA"/>
    <property type="match status" value="1"/>
</dbReference>
<dbReference type="GeneID" id="128198343"/>
<sequence>MSMVYTEEYLKEKLIKELDAVHVEVRDESDGCGAKFSALVVSDRFEGKPPLARQRLVHAALRDELRAVHAFSQRTLTAAQWRARPAPAP</sequence>
<gene>
    <name evidence="3" type="primary">LOC128198343</name>
</gene>
<dbReference type="InterPro" id="IPR002634">
    <property type="entry name" value="BolA"/>
</dbReference>
<dbReference type="PANTHER" id="PTHR12735:SF27">
    <property type="entry name" value="BOLA-LIKE PROTEIN 2"/>
    <property type="match status" value="1"/>
</dbReference>